<evidence type="ECO:0000259" key="1">
    <source>
        <dbReference type="Pfam" id="PF13482"/>
    </source>
</evidence>
<dbReference type="InterPro" id="IPR036397">
    <property type="entry name" value="RNaseH_sf"/>
</dbReference>
<dbReference type="GO" id="GO:0003676">
    <property type="term" value="F:nucleic acid binding"/>
    <property type="evidence" value="ECO:0007669"/>
    <property type="project" value="InterPro"/>
</dbReference>
<sequence length="207" mass="24014">MIECIFDVETQKLFSDITSEDPADLGVSVVSVYKREVDESGKEIEGEMKSFWHPSASLSPSIDVMWEWFEKADRIIGFNSKKFDVPALKPYYPKDFFLLPHFDILECVRNVLGRRVSLNALAQDTLGVNKIDVGTKAVYYWANKTKDNLQKLQSYCESDVSITRDLYDFGREKKYLQYTDTKWNRIVTVDVDFSYPKKIQESQIGLF</sequence>
<accession>A0A0G1GT39</accession>
<gene>
    <name evidence="2" type="ORF">UW22_C0012G0010</name>
</gene>
<dbReference type="Proteomes" id="UP000034617">
    <property type="component" value="Unassembled WGS sequence"/>
</dbReference>
<evidence type="ECO:0000313" key="3">
    <source>
        <dbReference type="Proteomes" id="UP000034617"/>
    </source>
</evidence>
<keyword evidence="2" id="KW-0378">Hydrolase</keyword>
<dbReference type="Pfam" id="PF13482">
    <property type="entry name" value="RNase_H_2"/>
    <property type="match status" value="1"/>
</dbReference>
<organism evidence="2 3">
    <name type="scientific">Candidatus Gottesmanbacteria bacterium GW2011_GWB1_44_11c</name>
    <dbReference type="NCBI Taxonomy" id="1618447"/>
    <lineage>
        <taxon>Bacteria</taxon>
        <taxon>Candidatus Gottesmaniibacteriota</taxon>
    </lineage>
</organism>
<keyword evidence="2" id="KW-0347">Helicase</keyword>
<protein>
    <submittedName>
        <fullName evidence="2">DEAD/DEAH box helicase domain protein</fullName>
    </submittedName>
</protein>
<dbReference type="InterPro" id="IPR012337">
    <property type="entry name" value="RNaseH-like_sf"/>
</dbReference>
<dbReference type="InterPro" id="IPR038720">
    <property type="entry name" value="YprB_RNase_H-like_dom"/>
</dbReference>
<evidence type="ECO:0000313" key="2">
    <source>
        <dbReference type="EMBL" id="KKT38241.1"/>
    </source>
</evidence>
<dbReference type="AlphaFoldDB" id="A0A0G1GT39"/>
<keyword evidence="2" id="KW-0547">Nucleotide-binding</keyword>
<name>A0A0G1GT39_9BACT</name>
<proteinExistence type="predicted"/>
<dbReference type="GO" id="GO:0004386">
    <property type="term" value="F:helicase activity"/>
    <property type="evidence" value="ECO:0007669"/>
    <property type="project" value="UniProtKB-KW"/>
</dbReference>
<comment type="caution">
    <text evidence="2">The sequence shown here is derived from an EMBL/GenBank/DDBJ whole genome shotgun (WGS) entry which is preliminary data.</text>
</comment>
<dbReference type="Gene3D" id="3.30.420.10">
    <property type="entry name" value="Ribonuclease H-like superfamily/Ribonuclease H"/>
    <property type="match status" value="1"/>
</dbReference>
<reference evidence="2 3" key="1">
    <citation type="journal article" date="2015" name="Nature">
        <title>rRNA introns, odd ribosomes, and small enigmatic genomes across a large radiation of phyla.</title>
        <authorList>
            <person name="Brown C.T."/>
            <person name="Hug L.A."/>
            <person name="Thomas B.C."/>
            <person name="Sharon I."/>
            <person name="Castelle C.J."/>
            <person name="Singh A."/>
            <person name="Wilkins M.J."/>
            <person name="Williams K.H."/>
            <person name="Banfield J.F."/>
        </authorList>
    </citation>
    <scope>NUCLEOTIDE SEQUENCE [LARGE SCALE GENOMIC DNA]</scope>
</reference>
<dbReference type="EMBL" id="LCHM01000012">
    <property type="protein sequence ID" value="KKT38241.1"/>
    <property type="molecule type" value="Genomic_DNA"/>
</dbReference>
<feature type="domain" description="YprB ribonuclease H-like" evidence="1">
    <location>
        <begin position="5"/>
        <end position="168"/>
    </location>
</feature>
<dbReference type="SUPFAM" id="SSF53098">
    <property type="entry name" value="Ribonuclease H-like"/>
    <property type="match status" value="1"/>
</dbReference>
<keyword evidence="2" id="KW-0067">ATP-binding</keyword>